<organism evidence="1 2">
    <name type="scientific">Gossypium stocksii</name>
    <dbReference type="NCBI Taxonomy" id="47602"/>
    <lineage>
        <taxon>Eukaryota</taxon>
        <taxon>Viridiplantae</taxon>
        <taxon>Streptophyta</taxon>
        <taxon>Embryophyta</taxon>
        <taxon>Tracheophyta</taxon>
        <taxon>Spermatophyta</taxon>
        <taxon>Magnoliopsida</taxon>
        <taxon>eudicotyledons</taxon>
        <taxon>Gunneridae</taxon>
        <taxon>Pentapetalae</taxon>
        <taxon>rosids</taxon>
        <taxon>malvids</taxon>
        <taxon>Malvales</taxon>
        <taxon>Malvaceae</taxon>
        <taxon>Malvoideae</taxon>
        <taxon>Gossypium</taxon>
    </lineage>
</organism>
<accession>A0A9D3ZI75</accession>
<dbReference type="EMBL" id="JAIQCV010000012">
    <property type="protein sequence ID" value="KAH1038576.1"/>
    <property type="molecule type" value="Genomic_DNA"/>
</dbReference>
<protein>
    <submittedName>
        <fullName evidence="1">Uncharacterized protein</fullName>
    </submittedName>
</protein>
<name>A0A9D3ZI75_9ROSI</name>
<dbReference type="AlphaFoldDB" id="A0A9D3ZI75"/>
<sequence length="106" mass="12555">MSINLSVKNFYVKEIWLVDLDQNDEGTIVDDDSYDPLVANITISNNKRYTTKVIEELLLVNQPLIYDIIFGWLLKAKEKLTLVTFYMKEKFPTLMDVRYMESNNYF</sequence>
<reference evidence="1 2" key="1">
    <citation type="journal article" date="2021" name="Plant Biotechnol. J.">
        <title>Multi-omics assisted identification of the key and species-specific regulatory components of drought-tolerant mechanisms in Gossypium stocksii.</title>
        <authorList>
            <person name="Yu D."/>
            <person name="Ke L."/>
            <person name="Zhang D."/>
            <person name="Wu Y."/>
            <person name="Sun Y."/>
            <person name="Mei J."/>
            <person name="Sun J."/>
            <person name="Sun Y."/>
        </authorList>
    </citation>
    <scope>NUCLEOTIDE SEQUENCE [LARGE SCALE GENOMIC DNA]</scope>
    <source>
        <strain evidence="2">cv. E1</strain>
        <tissue evidence="1">Leaf</tissue>
    </source>
</reference>
<gene>
    <name evidence="1" type="ORF">J1N35_040319</name>
</gene>
<evidence type="ECO:0000313" key="2">
    <source>
        <dbReference type="Proteomes" id="UP000828251"/>
    </source>
</evidence>
<dbReference type="Proteomes" id="UP000828251">
    <property type="component" value="Unassembled WGS sequence"/>
</dbReference>
<proteinExistence type="predicted"/>
<evidence type="ECO:0000313" key="1">
    <source>
        <dbReference type="EMBL" id="KAH1038576.1"/>
    </source>
</evidence>
<comment type="caution">
    <text evidence="1">The sequence shown here is derived from an EMBL/GenBank/DDBJ whole genome shotgun (WGS) entry which is preliminary data.</text>
</comment>
<keyword evidence="2" id="KW-1185">Reference proteome</keyword>